<dbReference type="InterPro" id="IPR024737">
    <property type="entry name" value="Get5_N"/>
</dbReference>
<dbReference type="OrthoDB" id="5366541at2759"/>
<name>A0A7C8HYJ0_9PLEO</name>
<organism evidence="2 3">
    <name type="scientific">Massariosphaeria phaeospora</name>
    <dbReference type="NCBI Taxonomy" id="100035"/>
    <lineage>
        <taxon>Eukaryota</taxon>
        <taxon>Fungi</taxon>
        <taxon>Dikarya</taxon>
        <taxon>Ascomycota</taxon>
        <taxon>Pezizomycotina</taxon>
        <taxon>Dothideomycetes</taxon>
        <taxon>Pleosporomycetidae</taxon>
        <taxon>Pleosporales</taxon>
        <taxon>Pleosporales incertae sedis</taxon>
        <taxon>Massariosphaeria</taxon>
    </lineage>
</organism>
<evidence type="ECO:0000313" key="3">
    <source>
        <dbReference type="Proteomes" id="UP000481861"/>
    </source>
</evidence>
<keyword evidence="3" id="KW-1185">Reference proteome</keyword>
<evidence type="ECO:0000259" key="1">
    <source>
        <dbReference type="Pfam" id="PF12754"/>
    </source>
</evidence>
<dbReference type="Proteomes" id="UP000481861">
    <property type="component" value="Unassembled WGS sequence"/>
</dbReference>
<proteinExistence type="predicted"/>
<evidence type="ECO:0000313" key="2">
    <source>
        <dbReference type="EMBL" id="KAF2865034.1"/>
    </source>
</evidence>
<gene>
    <name evidence="2" type="ORF">BDV95DRAFT_587613</name>
</gene>
<sequence length="74" mass="8050">MSELTFCKQYLTALTTRPIKLSSDHIADPRQLPAGGAVRLALSPPSSKHIPTCSPAYLPTHPSNNLQNPKLIPF</sequence>
<accession>A0A7C8HYJ0</accession>
<dbReference type="Pfam" id="PF12754">
    <property type="entry name" value="Get5_N"/>
    <property type="match status" value="1"/>
</dbReference>
<protein>
    <recommendedName>
        <fullName evidence="1">Get5 N-terminal domain-containing protein</fullName>
    </recommendedName>
</protein>
<comment type="caution">
    <text evidence="2">The sequence shown here is derived from an EMBL/GenBank/DDBJ whole genome shotgun (WGS) entry which is preliminary data.</text>
</comment>
<dbReference type="AlphaFoldDB" id="A0A7C8HYJ0"/>
<feature type="domain" description="Get5 N-terminal" evidence="1">
    <location>
        <begin position="6"/>
        <end position="47"/>
    </location>
</feature>
<dbReference type="EMBL" id="JAADJZ010000037">
    <property type="protein sequence ID" value="KAF2865034.1"/>
    <property type="molecule type" value="Genomic_DNA"/>
</dbReference>
<reference evidence="2 3" key="1">
    <citation type="submission" date="2020-01" db="EMBL/GenBank/DDBJ databases">
        <authorList>
            <consortium name="DOE Joint Genome Institute"/>
            <person name="Haridas S."/>
            <person name="Albert R."/>
            <person name="Binder M."/>
            <person name="Bloem J."/>
            <person name="Labutti K."/>
            <person name="Salamov A."/>
            <person name="Andreopoulos B."/>
            <person name="Baker S.E."/>
            <person name="Barry K."/>
            <person name="Bills G."/>
            <person name="Bluhm B.H."/>
            <person name="Cannon C."/>
            <person name="Castanera R."/>
            <person name="Culley D.E."/>
            <person name="Daum C."/>
            <person name="Ezra D."/>
            <person name="Gonzalez J.B."/>
            <person name="Henrissat B."/>
            <person name="Kuo A."/>
            <person name="Liang C."/>
            <person name="Lipzen A."/>
            <person name="Lutzoni F."/>
            <person name="Magnuson J."/>
            <person name="Mondo S."/>
            <person name="Nolan M."/>
            <person name="Ohm R."/>
            <person name="Pangilinan J."/>
            <person name="Park H.-J.H."/>
            <person name="Ramirez L."/>
            <person name="Alfaro M."/>
            <person name="Sun H."/>
            <person name="Tritt A."/>
            <person name="Yoshinaga Y."/>
            <person name="Zwiers L.-H.L."/>
            <person name="Turgeon B.G."/>
            <person name="Goodwin S.B."/>
            <person name="Spatafora J.W."/>
            <person name="Crous P.W."/>
            <person name="Grigoriev I.V."/>
        </authorList>
    </citation>
    <scope>NUCLEOTIDE SEQUENCE [LARGE SCALE GENOMIC DNA]</scope>
    <source>
        <strain evidence="2 3">CBS 611.86</strain>
    </source>
</reference>